<organism evidence="1 2">
    <name type="scientific">Olea europaea subsp. europaea</name>
    <dbReference type="NCBI Taxonomy" id="158383"/>
    <lineage>
        <taxon>Eukaryota</taxon>
        <taxon>Viridiplantae</taxon>
        <taxon>Streptophyta</taxon>
        <taxon>Embryophyta</taxon>
        <taxon>Tracheophyta</taxon>
        <taxon>Spermatophyta</taxon>
        <taxon>Magnoliopsida</taxon>
        <taxon>eudicotyledons</taxon>
        <taxon>Gunneridae</taxon>
        <taxon>Pentapetalae</taxon>
        <taxon>asterids</taxon>
        <taxon>lamiids</taxon>
        <taxon>Lamiales</taxon>
        <taxon>Oleaceae</taxon>
        <taxon>Oleeae</taxon>
        <taxon>Olea</taxon>
    </lineage>
</organism>
<sequence>MGCRRIRLHALNVGTGSGGYGERVANDFGNRHAVILTSVDYGSAKTGDQGNQESDEFVEAEKLVKEKVIHLQLPRGFHSLNKSSVSNFIGA</sequence>
<protein>
    <submittedName>
        <fullName evidence="1">Uncharacterized protein</fullName>
    </submittedName>
</protein>
<comment type="caution">
    <text evidence="1">The sequence shown here is derived from an EMBL/GenBank/DDBJ whole genome shotgun (WGS) entry which is preliminary data.</text>
</comment>
<dbReference type="Gramene" id="OE9A036371T1">
    <property type="protein sequence ID" value="OE9A036371C1"/>
    <property type="gene ID" value="OE9A036371"/>
</dbReference>
<dbReference type="Proteomes" id="UP000594638">
    <property type="component" value="Unassembled WGS sequence"/>
</dbReference>
<dbReference type="EMBL" id="CACTIH010000096">
    <property type="protein sequence ID" value="CAA2953676.1"/>
    <property type="molecule type" value="Genomic_DNA"/>
</dbReference>
<dbReference type="AlphaFoldDB" id="A0A8S0PKT2"/>
<name>A0A8S0PKT2_OLEEU</name>
<proteinExistence type="predicted"/>
<reference evidence="1 2" key="1">
    <citation type="submission" date="2019-12" db="EMBL/GenBank/DDBJ databases">
        <authorList>
            <person name="Alioto T."/>
            <person name="Alioto T."/>
            <person name="Gomez Garrido J."/>
        </authorList>
    </citation>
    <scope>NUCLEOTIDE SEQUENCE [LARGE SCALE GENOMIC DNA]</scope>
</reference>
<evidence type="ECO:0000313" key="1">
    <source>
        <dbReference type="EMBL" id="CAA2953676.1"/>
    </source>
</evidence>
<keyword evidence="2" id="KW-1185">Reference proteome</keyword>
<accession>A0A8S0PKT2</accession>
<gene>
    <name evidence="1" type="ORF">OLEA9_A036371</name>
</gene>
<evidence type="ECO:0000313" key="2">
    <source>
        <dbReference type="Proteomes" id="UP000594638"/>
    </source>
</evidence>